<evidence type="ECO:0000259" key="2">
    <source>
        <dbReference type="Pfam" id="PF00676"/>
    </source>
</evidence>
<keyword evidence="1" id="KW-0560">Oxidoreductase</keyword>
<proteinExistence type="predicted"/>
<dbReference type="Proteomes" id="UP000289738">
    <property type="component" value="Chromosome A07"/>
</dbReference>
<feature type="domain" description="Dehydrogenase E1 component" evidence="2">
    <location>
        <begin position="122"/>
        <end position="222"/>
    </location>
</feature>
<evidence type="ECO:0000313" key="4">
    <source>
        <dbReference type="Proteomes" id="UP000289738"/>
    </source>
</evidence>
<protein>
    <recommendedName>
        <fullName evidence="2">Dehydrogenase E1 component domain-containing protein</fullName>
    </recommendedName>
</protein>
<sequence length="223" mass="25383">MASSWSLIKRSRTLIHHKKKLAFLGIGSAPTFSSSSSSPFMKRPCAASAPYINNHFRFLRRFESTKAEAAQLELQHYVTDDDDNNQKRVPCYRVLDDNGMPMKYSNYVQISKEMAVKMYSDMVTLQTMDSIFYEVQRQGRISFYLTSMGEEAVNIASAAALSFDDVILPQYREPGVLLWRGFTLQQFVDQLFGNTSDLGKGRQMPIHYGSNKHNYFTVSSPIA</sequence>
<dbReference type="GO" id="GO:0016624">
    <property type="term" value="F:oxidoreductase activity, acting on the aldehyde or oxo group of donors, disulfide as acceptor"/>
    <property type="evidence" value="ECO:0007669"/>
    <property type="project" value="InterPro"/>
</dbReference>
<dbReference type="AlphaFoldDB" id="A0A445CF44"/>
<dbReference type="Gene3D" id="3.40.50.970">
    <property type="match status" value="1"/>
</dbReference>
<keyword evidence="4" id="KW-1185">Reference proteome</keyword>
<dbReference type="Pfam" id="PF00676">
    <property type="entry name" value="E1_dh"/>
    <property type="match status" value="1"/>
</dbReference>
<dbReference type="GO" id="GO:0009083">
    <property type="term" value="P:branched-chain amino acid catabolic process"/>
    <property type="evidence" value="ECO:0007669"/>
    <property type="project" value="TreeGrafter"/>
</dbReference>
<evidence type="ECO:0000313" key="3">
    <source>
        <dbReference type="EMBL" id="RYR49543.1"/>
    </source>
</evidence>
<dbReference type="PANTHER" id="PTHR43380:SF1">
    <property type="entry name" value="2-OXOISOVALERATE DEHYDROGENASE SUBUNIT ALPHA, MITOCHONDRIAL"/>
    <property type="match status" value="1"/>
</dbReference>
<comment type="caution">
    <text evidence="3">The sequence shown here is derived from an EMBL/GenBank/DDBJ whole genome shotgun (WGS) entry which is preliminary data.</text>
</comment>
<organism evidence="3 4">
    <name type="scientific">Arachis hypogaea</name>
    <name type="common">Peanut</name>
    <dbReference type="NCBI Taxonomy" id="3818"/>
    <lineage>
        <taxon>Eukaryota</taxon>
        <taxon>Viridiplantae</taxon>
        <taxon>Streptophyta</taxon>
        <taxon>Embryophyta</taxon>
        <taxon>Tracheophyta</taxon>
        <taxon>Spermatophyta</taxon>
        <taxon>Magnoliopsida</taxon>
        <taxon>eudicotyledons</taxon>
        <taxon>Gunneridae</taxon>
        <taxon>Pentapetalae</taxon>
        <taxon>rosids</taxon>
        <taxon>fabids</taxon>
        <taxon>Fabales</taxon>
        <taxon>Fabaceae</taxon>
        <taxon>Papilionoideae</taxon>
        <taxon>50 kb inversion clade</taxon>
        <taxon>dalbergioids sensu lato</taxon>
        <taxon>Dalbergieae</taxon>
        <taxon>Pterocarpus clade</taxon>
        <taxon>Arachis</taxon>
    </lineage>
</organism>
<reference evidence="3 4" key="1">
    <citation type="submission" date="2019-01" db="EMBL/GenBank/DDBJ databases">
        <title>Sequencing of cultivated peanut Arachis hypogaea provides insights into genome evolution and oil improvement.</title>
        <authorList>
            <person name="Chen X."/>
        </authorList>
    </citation>
    <scope>NUCLEOTIDE SEQUENCE [LARGE SCALE GENOMIC DNA]</scope>
    <source>
        <strain evidence="4">cv. Fuhuasheng</strain>
        <tissue evidence="3">Leaves</tissue>
    </source>
</reference>
<evidence type="ECO:0000256" key="1">
    <source>
        <dbReference type="ARBA" id="ARBA00023002"/>
    </source>
</evidence>
<dbReference type="InterPro" id="IPR029061">
    <property type="entry name" value="THDP-binding"/>
</dbReference>
<dbReference type="InterPro" id="IPR001017">
    <property type="entry name" value="DH_E1"/>
</dbReference>
<name>A0A445CF44_ARAHY</name>
<gene>
    <name evidence="3" type="ORF">Ahy_A07g036057</name>
</gene>
<accession>A0A445CF44</accession>
<dbReference type="PANTHER" id="PTHR43380">
    <property type="entry name" value="2-OXOISOVALERATE DEHYDROGENASE SUBUNIT ALPHA, MITOCHONDRIAL"/>
    <property type="match status" value="1"/>
</dbReference>
<dbReference type="InterPro" id="IPR050771">
    <property type="entry name" value="Alpha-ketoacid_DH_E1_comp"/>
</dbReference>
<dbReference type="SUPFAM" id="SSF52518">
    <property type="entry name" value="Thiamin diphosphate-binding fold (THDP-binding)"/>
    <property type="match status" value="1"/>
</dbReference>
<dbReference type="EMBL" id="SDMP01000007">
    <property type="protein sequence ID" value="RYR49543.1"/>
    <property type="molecule type" value="Genomic_DNA"/>
</dbReference>